<comment type="caution">
    <text evidence="17">The sequence shown here is derived from an EMBL/GenBank/DDBJ whole genome shotgun (WGS) entry which is preliminary data.</text>
</comment>
<feature type="domain" description="PAC" evidence="16">
    <location>
        <begin position="246"/>
        <end position="296"/>
    </location>
</feature>
<keyword evidence="6" id="KW-0808">Transferase</keyword>
<name>M2ZNR1_9PROT</name>
<dbReference type="RefSeq" id="WP_008619381.1">
    <property type="nucleotide sequence ID" value="NZ_AONQ01000047.1"/>
</dbReference>
<evidence type="ECO:0000256" key="1">
    <source>
        <dbReference type="ARBA" id="ARBA00000085"/>
    </source>
</evidence>
<dbReference type="InterPro" id="IPR004358">
    <property type="entry name" value="Sig_transdc_His_kin-like_C"/>
</dbReference>
<dbReference type="Gene3D" id="3.30.450.20">
    <property type="entry name" value="PAS domain"/>
    <property type="match status" value="3"/>
</dbReference>
<dbReference type="AlphaFoldDB" id="M2ZNR1"/>
<proteinExistence type="predicted"/>
<protein>
    <recommendedName>
        <fullName evidence="13">Sensor protein FixL</fullName>
        <ecNumber evidence="3">2.7.13.3</ecNumber>
    </recommendedName>
</protein>
<evidence type="ECO:0000256" key="4">
    <source>
        <dbReference type="ARBA" id="ARBA00022475"/>
    </source>
</evidence>
<evidence type="ECO:0000256" key="8">
    <source>
        <dbReference type="ARBA" id="ARBA00022777"/>
    </source>
</evidence>
<dbReference type="Gene3D" id="1.10.287.130">
    <property type="match status" value="1"/>
</dbReference>
<dbReference type="SMART" id="SM00388">
    <property type="entry name" value="HisKA"/>
    <property type="match status" value="1"/>
</dbReference>
<dbReference type="eggNOG" id="COG5000">
    <property type="taxonomic scope" value="Bacteria"/>
</dbReference>
<dbReference type="SUPFAM" id="SSF55874">
    <property type="entry name" value="ATPase domain of HSP90 chaperone/DNA topoisomerase II/histidine kinase"/>
    <property type="match status" value="1"/>
</dbReference>
<dbReference type="SMART" id="SM00387">
    <property type="entry name" value="HATPase_c"/>
    <property type="match status" value="1"/>
</dbReference>
<comment type="subcellular location">
    <subcellularLocation>
        <location evidence="2">Cell membrane</location>
    </subcellularLocation>
</comment>
<keyword evidence="8 17" id="KW-0418">Kinase</keyword>
<dbReference type="PANTHER" id="PTHR43047">
    <property type="entry name" value="TWO-COMPONENT HISTIDINE PROTEIN KINASE"/>
    <property type="match status" value="1"/>
</dbReference>
<evidence type="ECO:0000313" key="17">
    <source>
        <dbReference type="EMBL" id="EME68942.1"/>
    </source>
</evidence>
<evidence type="ECO:0000256" key="13">
    <source>
        <dbReference type="ARBA" id="ARBA00070616"/>
    </source>
</evidence>
<gene>
    <name evidence="17" type="ORF">H261_15902</name>
</gene>
<feature type="domain" description="Histidine kinase" evidence="14">
    <location>
        <begin position="449"/>
        <end position="669"/>
    </location>
</feature>
<dbReference type="CDD" id="cd00130">
    <property type="entry name" value="PAS"/>
    <property type="match status" value="1"/>
</dbReference>
<evidence type="ECO:0000256" key="10">
    <source>
        <dbReference type="ARBA" id="ARBA00023012"/>
    </source>
</evidence>
<sequence length="680" mass="73392">MPFAGVEAALAGMAVGAAVTLLAMGRRRAPPATATATANGKGTLDAQRQLVEALGSSRDGVALYDSGNRLITCNERYRQLLSPIRDSIVQGARFDDLMAELARVENKDEGWLGRKLSGGGLTDATASEDKFRDGQWITVGAYATNEGGQLRILRDITPRKQAQISLEGTVSWLKGVMDTVVDGIVTIDETGTVLSFNPAAERLFGWSADQVVGRNVNMLMPDPHRAAHDGYIRGYLETGIRKIGSSGREVEGLRRDGTRFPMELAVAEMHQGDMLTFIGVIRDISERKKNEQALLDSKNSLRDQADRLQAIIDNMPQGVAVFAADDALIALNQSAIRMLGLPKAEITPGTIDISLFMALLAANDTPPGRQTAQLTADLAESIRERPEMVFEHFAPSGIIMEVRSSAMPGGGLILSFTDITDRKRTEQTLREAKDEAERGNRAKNTFLANISHELRTPLNAIIGFSEMMKHEIFGPLEPASYRTYVDDIHESGQHLLELINDILDMSKAEAGMTDLMEAAVHVPDLIRVAIRLLSRRADHAGITLAEDLPPALPPLLADERRLRQIILNLGSNAVKFTDEGGSVTIGARASQAGFVITVSDTGIGMTPEELQRVMEPFVQADTRLSRKYEGSGLGLPLTKALVGAHGGTLRLDSEPGGGTTVSVTFPASRIVNSDTSAADI</sequence>
<dbReference type="CDD" id="cd16922">
    <property type="entry name" value="HATPase_EvgS-ArcB-TorS-like"/>
    <property type="match status" value="1"/>
</dbReference>
<dbReference type="EC" id="2.7.13.3" evidence="3"/>
<dbReference type="InterPro" id="IPR000014">
    <property type="entry name" value="PAS"/>
</dbReference>
<evidence type="ECO:0000259" key="15">
    <source>
        <dbReference type="PROSITE" id="PS50112"/>
    </source>
</evidence>
<evidence type="ECO:0000256" key="2">
    <source>
        <dbReference type="ARBA" id="ARBA00004236"/>
    </source>
</evidence>
<keyword evidence="10" id="KW-0902">Two-component regulatory system</keyword>
<dbReference type="PROSITE" id="PS50113">
    <property type="entry name" value="PAC"/>
    <property type="match status" value="1"/>
</dbReference>
<dbReference type="InterPro" id="IPR000700">
    <property type="entry name" value="PAS-assoc_C"/>
</dbReference>
<dbReference type="InterPro" id="IPR035965">
    <property type="entry name" value="PAS-like_dom_sf"/>
</dbReference>
<dbReference type="FunFam" id="1.10.287.130:FF:000038">
    <property type="entry name" value="Sensory transduction histidine kinase"/>
    <property type="match status" value="1"/>
</dbReference>
<keyword evidence="4" id="KW-1003">Cell membrane</keyword>
<dbReference type="InterPro" id="IPR013767">
    <property type="entry name" value="PAS_fold"/>
</dbReference>
<dbReference type="InterPro" id="IPR036097">
    <property type="entry name" value="HisK_dim/P_sf"/>
</dbReference>
<evidence type="ECO:0000256" key="7">
    <source>
        <dbReference type="ARBA" id="ARBA00022741"/>
    </source>
</evidence>
<keyword evidence="9" id="KW-0067">ATP-binding</keyword>
<dbReference type="Proteomes" id="UP000011744">
    <property type="component" value="Unassembled WGS sequence"/>
</dbReference>
<evidence type="ECO:0000256" key="5">
    <source>
        <dbReference type="ARBA" id="ARBA00022553"/>
    </source>
</evidence>
<dbReference type="STRING" id="1244869.H261_15902"/>
<keyword evidence="11" id="KW-0472">Membrane</keyword>
<dbReference type="GO" id="GO:0009927">
    <property type="term" value="F:histidine phosphotransfer kinase activity"/>
    <property type="evidence" value="ECO:0007669"/>
    <property type="project" value="TreeGrafter"/>
</dbReference>
<dbReference type="PROSITE" id="PS50109">
    <property type="entry name" value="HIS_KIN"/>
    <property type="match status" value="1"/>
</dbReference>
<keyword evidence="5" id="KW-0597">Phosphoprotein</keyword>
<dbReference type="Gene3D" id="3.30.565.10">
    <property type="entry name" value="Histidine kinase-like ATPase, C-terminal domain"/>
    <property type="match status" value="1"/>
</dbReference>
<keyword evidence="18" id="KW-1185">Reference proteome</keyword>
<feature type="domain" description="PAS" evidence="15">
    <location>
        <begin position="169"/>
        <end position="239"/>
    </location>
</feature>
<dbReference type="Pfam" id="PF02518">
    <property type="entry name" value="HATPase_c"/>
    <property type="match status" value="1"/>
</dbReference>
<evidence type="ECO:0000259" key="14">
    <source>
        <dbReference type="PROSITE" id="PS50109"/>
    </source>
</evidence>
<dbReference type="PATRIC" id="fig|1244869.3.peg.3190"/>
<dbReference type="EMBL" id="AONQ01000047">
    <property type="protein sequence ID" value="EME68942.1"/>
    <property type="molecule type" value="Genomic_DNA"/>
</dbReference>
<dbReference type="GO" id="GO:0005886">
    <property type="term" value="C:plasma membrane"/>
    <property type="evidence" value="ECO:0007669"/>
    <property type="project" value="UniProtKB-SubCell"/>
</dbReference>
<evidence type="ECO:0000256" key="12">
    <source>
        <dbReference type="ARBA" id="ARBA00059827"/>
    </source>
</evidence>
<dbReference type="GO" id="GO:0005524">
    <property type="term" value="F:ATP binding"/>
    <property type="evidence" value="ECO:0007669"/>
    <property type="project" value="UniProtKB-KW"/>
</dbReference>
<evidence type="ECO:0000256" key="3">
    <source>
        <dbReference type="ARBA" id="ARBA00012438"/>
    </source>
</evidence>
<comment type="catalytic activity">
    <reaction evidence="1">
        <text>ATP + protein L-histidine = ADP + protein N-phospho-L-histidine.</text>
        <dbReference type="EC" id="2.7.13.3"/>
    </reaction>
</comment>
<dbReference type="GO" id="GO:0000155">
    <property type="term" value="F:phosphorelay sensor kinase activity"/>
    <property type="evidence" value="ECO:0007669"/>
    <property type="project" value="InterPro"/>
</dbReference>
<dbReference type="InterPro" id="IPR003594">
    <property type="entry name" value="HATPase_dom"/>
</dbReference>
<dbReference type="SUPFAM" id="SSF55785">
    <property type="entry name" value="PYP-like sensor domain (PAS domain)"/>
    <property type="match status" value="2"/>
</dbReference>
<comment type="function">
    <text evidence="12">Putative oxygen sensor; modulates the activity of FixJ, a transcriptional activator of nitrogen fixation fixK gene. FixL probably acts as a kinase that phosphorylates FixJ.</text>
</comment>
<dbReference type="PROSITE" id="PS50112">
    <property type="entry name" value="PAS"/>
    <property type="match status" value="2"/>
</dbReference>
<organism evidence="17 18">
    <name type="scientific">Paramagnetospirillum caucaseum</name>
    <dbReference type="NCBI Taxonomy" id="1244869"/>
    <lineage>
        <taxon>Bacteria</taxon>
        <taxon>Pseudomonadati</taxon>
        <taxon>Pseudomonadota</taxon>
        <taxon>Alphaproteobacteria</taxon>
        <taxon>Rhodospirillales</taxon>
        <taxon>Magnetospirillaceae</taxon>
        <taxon>Paramagnetospirillum</taxon>
    </lineage>
</organism>
<dbReference type="eggNOG" id="COG5002">
    <property type="taxonomic scope" value="Bacteria"/>
</dbReference>
<dbReference type="PRINTS" id="PR00344">
    <property type="entry name" value="BCTRLSENSOR"/>
</dbReference>
<dbReference type="InterPro" id="IPR036890">
    <property type="entry name" value="HATPase_C_sf"/>
</dbReference>
<dbReference type="GO" id="GO:0006355">
    <property type="term" value="P:regulation of DNA-templated transcription"/>
    <property type="evidence" value="ECO:0007669"/>
    <property type="project" value="InterPro"/>
</dbReference>
<evidence type="ECO:0000256" key="9">
    <source>
        <dbReference type="ARBA" id="ARBA00022840"/>
    </source>
</evidence>
<dbReference type="SMART" id="SM00091">
    <property type="entry name" value="PAS"/>
    <property type="match status" value="3"/>
</dbReference>
<reference evidence="17 18" key="1">
    <citation type="journal article" date="2014" name="Genome Announc.">
        <title>Draft Genome Sequence of Magnetospirillum sp. Strain SO-1, a Freshwater Magnetotactic Bacterium Isolated from the Ol'khovka River, Russia.</title>
        <authorList>
            <person name="Grouzdev D.S."/>
            <person name="Dziuba M.V."/>
            <person name="Sukhacheva M.S."/>
            <person name="Mardanov A.V."/>
            <person name="Beletskiy A.V."/>
            <person name="Kuznetsov B.B."/>
            <person name="Skryabin K.G."/>
        </authorList>
    </citation>
    <scope>NUCLEOTIDE SEQUENCE [LARGE SCALE GENOMIC DNA]</scope>
    <source>
        <strain evidence="17 18">SO-1</strain>
    </source>
</reference>
<evidence type="ECO:0000259" key="16">
    <source>
        <dbReference type="PROSITE" id="PS50113"/>
    </source>
</evidence>
<dbReference type="Pfam" id="PF00512">
    <property type="entry name" value="HisKA"/>
    <property type="match status" value="1"/>
</dbReference>
<feature type="domain" description="PAS" evidence="15">
    <location>
        <begin position="304"/>
        <end position="346"/>
    </location>
</feature>
<dbReference type="FunFam" id="3.30.450.20:FF:000060">
    <property type="entry name" value="Sensor protein FixL"/>
    <property type="match status" value="1"/>
</dbReference>
<accession>M2ZNR1</accession>
<dbReference type="FunFam" id="3.30.565.10:FF:000023">
    <property type="entry name" value="PAS domain-containing sensor histidine kinase"/>
    <property type="match status" value="1"/>
</dbReference>
<evidence type="ECO:0000313" key="18">
    <source>
        <dbReference type="Proteomes" id="UP000011744"/>
    </source>
</evidence>
<dbReference type="CDD" id="cd00082">
    <property type="entry name" value="HisKA"/>
    <property type="match status" value="1"/>
</dbReference>
<dbReference type="InterPro" id="IPR005467">
    <property type="entry name" value="His_kinase_dom"/>
</dbReference>
<evidence type="ECO:0000256" key="6">
    <source>
        <dbReference type="ARBA" id="ARBA00022679"/>
    </source>
</evidence>
<keyword evidence="7" id="KW-0547">Nucleotide-binding</keyword>
<dbReference type="Pfam" id="PF00989">
    <property type="entry name" value="PAS"/>
    <property type="match status" value="1"/>
</dbReference>
<dbReference type="PANTHER" id="PTHR43047:SF63">
    <property type="entry name" value="HISTIDINE KINASE"/>
    <property type="match status" value="1"/>
</dbReference>
<dbReference type="SUPFAM" id="SSF47384">
    <property type="entry name" value="Homodimeric domain of signal transducing histidine kinase"/>
    <property type="match status" value="1"/>
</dbReference>
<evidence type="ECO:0000256" key="11">
    <source>
        <dbReference type="ARBA" id="ARBA00023136"/>
    </source>
</evidence>
<dbReference type="NCBIfam" id="TIGR00229">
    <property type="entry name" value="sensory_box"/>
    <property type="match status" value="2"/>
</dbReference>
<dbReference type="Pfam" id="PF12860">
    <property type="entry name" value="PAS_7"/>
    <property type="match status" value="2"/>
</dbReference>
<dbReference type="InterPro" id="IPR003661">
    <property type="entry name" value="HisK_dim/P_dom"/>
</dbReference>
<dbReference type="OrthoDB" id="8477115at2"/>